<evidence type="ECO:0000313" key="3">
    <source>
        <dbReference type="Proteomes" id="UP001165293"/>
    </source>
</evidence>
<organism evidence="2 3">
    <name type="scientific">Noviluteimonas lactosilytica</name>
    <dbReference type="NCBI Taxonomy" id="2888523"/>
    <lineage>
        <taxon>Bacteria</taxon>
        <taxon>Pseudomonadati</taxon>
        <taxon>Pseudomonadota</taxon>
        <taxon>Gammaproteobacteria</taxon>
        <taxon>Lysobacterales</taxon>
        <taxon>Lysobacteraceae</taxon>
        <taxon>Noviluteimonas</taxon>
    </lineage>
</organism>
<evidence type="ECO:0000313" key="2">
    <source>
        <dbReference type="EMBL" id="MCC8363324.1"/>
    </source>
</evidence>
<feature type="region of interest" description="Disordered" evidence="1">
    <location>
        <begin position="77"/>
        <end position="100"/>
    </location>
</feature>
<dbReference type="RefSeq" id="WP_230526956.1">
    <property type="nucleotide sequence ID" value="NZ_JAJGAK010000002.1"/>
</dbReference>
<keyword evidence="3" id="KW-1185">Reference proteome</keyword>
<name>A0ABS8JIE5_9GAMM</name>
<dbReference type="Proteomes" id="UP001165293">
    <property type="component" value="Unassembled WGS sequence"/>
</dbReference>
<evidence type="ECO:0000256" key="1">
    <source>
        <dbReference type="SAM" id="MobiDB-lite"/>
    </source>
</evidence>
<sequence length="100" mass="11148">MDRLFLDSAEVRALLHEGRTTFYGSGGSFHHPQFPPPIKRPGRAPVWFRSDIEQFAATLANACRQAHAADLLLNTSVSAHARGRRGRPRKPRLTEATAEE</sequence>
<dbReference type="EMBL" id="JAJGAK010000002">
    <property type="protein sequence ID" value="MCC8363324.1"/>
    <property type="molecule type" value="Genomic_DNA"/>
</dbReference>
<protein>
    <submittedName>
        <fullName evidence="2">Uncharacterized protein</fullName>
    </submittedName>
</protein>
<gene>
    <name evidence="2" type="ORF">LK996_09590</name>
</gene>
<feature type="compositionally biased region" description="Basic residues" evidence="1">
    <location>
        <begin position="81"/>
        <end position="91"/>
    </location>
</feature>
<comment type="caution">
    <text evidence="2">The sequence shown here is derived from an EMBL/GenBank/DDBJ whole genome shotgun (WGS) entry which is preliminary data.</text>
</comment>
<proteinExistence type="predicted"/>
<accession>A0ABS8JIE5</accession>
<reference evidence="2" key="1">
    <citation type="submission" date="2021-10" db="EMBL/GenBank/DDBJ databases">
        <authorList>
            <person name="Lyu M."/>
            <person name="Wang X."/>
            <person name="Meng X."/>
            <person name="Xu K."/>
        </authorList>
    </citation>
    <scope>NUCLEOTIDE SEQUENCE</scope>
    <source>
        <strain evidence="2">A6</strain>
    </source>
</reference>